<gene>
    <name evidence="4" type="ORF">N7G274_001643</name>
</gene>
<feature type="compositionally biased region" description="Low complexity" evidence="1">
    <location>
        <begin position="232"/>
        <end position="257"/>
    </location>
</feature>
<protein>
    <recommendedName>
        <fullName evidence="3">WSC domain-containing protein</fullName>
    </recommendedName>
</protein>
<feature type="region of interest" description="Disordered" evidence="1">
    <location>
        <begin position="76"/>
        <end position="98"/>
    </location>
</feature>
<name>A0ABR4AL18_9LECA</name>
<feature type="region of interest" description="Disordered" evidence="1">
    <location>
        <begin position="232"/>
        <end position="269"/>
    </location>
</feature>
<comment type="caution">
    <text evidence="4">The sequence shown here is derived from an EMBL/GenBank/DDBJ whole genome shotgun (WGS) entry which is preliminary data.</text>
</comment>
<keyword evidence="5" id="KW-1185">Reference proteome</keyword>
<evidence type="ECO:0000259" key="3">
    <source>
        <dbReference type="PROSITE" id="PS51212"/>
    </source>
</evidence>
<evidence type="ECO:0000256" key="1">
    <source>
        <dbReference type="SAM" id="MobiDB-lite"/>
    </source>
</evidence>
<proteinExistence type="predicted"/>
<dbReference type="PROSITE" id="PS51212">
    <property type="entry name" value="WSC"/>
    <property type="match status" value="1"/>
</dbReference>
<reference evidence="4 5" key="1">
    <citation type="submission" date="2024-09" db="EMBL/GenBank/DDBJ databases">
        <title>Rethinking Asexuality: The Enigmatic Case of Functional Sexual Genes in Lepraria (Stereocaulaceae).</title>
        <authorList>
            <person name="Doellman M."/>
            <person name="Sun Y."/>
            <person name="Barcenas-Pena A."/>
            <person name="Lumbsch H.T."/>
            <person name="Grewe F."/>
        </authorList>
    </citation>
    <scope>NUCLEOTIDE SEQUENCE [LARGE SCALE GENOMIC DNA]</scope>
    <source>
        <strain evidence="4 5">Mercado 3170</strain>
    </source>
</reference>
<dbReference type="EMBL" id="JBEFKJ010000004">
    <property type="protein sequence ID" value="KAL2046196.1"/>
    <property type="molecule type" value="Genomic_DNA"/>
</dbReference>
<dbReference type="Pfam" id="PF01822">
    <property type="entry name" value="WSC"/>
    <property type="match status" value="1"/>
</dbReference>
<evidence type="ECO:0000313" key="5">
    <source>
        <dbReference type="Proteomes" id="UP001590950"/>
    </source>
</evidence>
<feature type="region of interest" description="Disordered" evidence="1">
    <location>
        <begin position="380"/>
        <end position="440"/>
    </location>
</feature>
<feature type="chain" id="PRO_5046736342" description="WSC domain-containing protein" evidence="2">
    <location>
        <begin position="31"/>
        <end position="712"/>
    </location>
</feature>
<feature type="domain" description="WSC" evidence="3">
    <location>
        <begin position="131"/>
        <end position="217"/>
    </location>
</feature>
<accession>A0ABR4AL18</accession>
<dbReference type="InterPro" id="IPR002889">
    <property type="entry name" value="WSC_carb-bd"/>
</dbReference>
<feature type="signal peptide" evidence="2">
    <location>
        <begin position="1"/>
        <end position="30"/>
    </location>
</feature>
<evidence type="ECO:0000313" key="4">
    <source>
        <dbReference type="EMBL" id="KAL2046196.1"/>
    </source>
</evidence>
<evidence type="ECO:0000256" key="2">
    <source>
        <dbReference type="SAM" id="SignalP"/>
    </source>
</evidence>
<dbReference type="Proteomes" id="UP001590950">
    <property type="component" value="Unassembled WGS sequence"/>
</dbReference>
<feature type="compositionally biased region" description="Low complexity" evidence="1">
    <location>
        <begin position="389"/>
        <end position="400"/>
    </location>
</feature>
<keyword evidence="2" id="KW-0732">Signal</keyword>
<dbReference type="SMART" id="SM00321">
    <property type="entry name" value="WSC"/>
    <property type="match status" value="1"/>
</dbReference>
<feature type="compositionally biased region" description="Polar residues" evidence="1">
    <location>
        <begin position="401"/>
        <end position="435"/>
    </location>
</feature>
<organism evidence="4 5">
    <name type="scientific">Stereocaulon virgatum</name>
    <dbReference type="NCBI Taxonomy" id="373712"/>
    <lineage>
        <taxon>Eukaryota</taxon>
        <taxon>Fungi</taxon>
        <taxon>Dikarya</taxon>
        <taxon>Ascomycota</taxon>
        <taxon>Pezizomycotina</taxon>
        <taxon>Lecanoromycetes</taxon>
        <taxon>OSLEUM clade</taxon>
        <taxon>Lecanoromycetidae</taxon>
        <taxon>Lecanorales</taxon>
        <taxon>Lecanorineae</taxon>
        <taxon>Stereocaulaceae</taxon>
        <taxon>Stereocaulon</taxon>
    </lineage>
</organism>
<sequence>MRLPASGAKTPMARFGFLPLASTIFLRAWAQSSPEEVCEVLSRVRTIVVAQDASSNTTPPPSVTVTQVSPTPSTNIIPLSSSSPASSQNPVTSSLPPPLTSSYATPTIPATIIISVPTATTNTTGSPAQSIYYYAGCFADAAVQPTALYTVYNVASCGFFCEGSKIFEVEDGNTCVCGNTLVAGSVPGPNDRCAAPCLGKPDEACGGEDRKQVYTLASKSSLSLAAAASSSSGLSSNTAQSSSSSSANAARMSTTSSYDPGASSSTSLTAAPITPIPSINTLPAVGSGASNSSIDDFSIPPSPTITVDDSSATMRDMTTTVLPPSTMYMTTPVILPVTNSFTRFANSSRAATKFSPIIPPSTTPIDLNSESSLLIPTPTISTARGVDHTSTSISSAAQSTNPPTSLPGSSSTDNPRTSSASSMNVSTPQPTTTFASEPGSAVATTVTSTSGAFIISSVVMSPTTPSILSATSIPGSTSSPTLIFSVVNSPTTSLAPTTTVLSRSPISLSSSSTRVTSSSSQDIMLSPSASIFSSSRLGTSSSVLTTGLPTSSVLSTPSTSSVVRSVTSSTSLLTTASSNITEIPSSTASSSSSTLWATSSASLSPSSSLVSSAADTPSSISSSSPSGSCSYFQQLYQRIFRYASAFEYSTYCFKRPSEPFKLIGDFQWLNQSVNIDFHPIDYTESNLIIELHSRDKYLFDLTKLDYSNCSKP</sequence>